<proteinExistence type="predicted"/>
<dbReference type="PANTHER" id="PTHR47197">
    <property type="entry name" value="PROTEIN NIRF"/>
    <property type="match status" value="1"/>
</dbReference>
<dbReference type="AlphaFoldDB" id="A0A645FQC9"/>
<organism evidence="1">
    <name type="scientific">bioreactor metagenome</name>
    <dbReference type="NCBI Taxonomy" id="1076179"/>
    <lineage>
        <taxon>unclassified sequences</taxon>
        <taxon>metagenomes</taxon>
        <taxon>ecological metagenomes</taxon>
    </lineage>
</organism>
<gene>
    <name evidence="1" type="ORF">SDC9_163983</name>
</gene>
<sequence>MDVASWEVTGATPLFTWPRVLAQTTDGKKIYQTIRWLNGALVIDPEKKQVVDRIALGESKFASEGKDAHGIAVTPDGRELWIATQTTDDATVLSTADHRVLGKVQVGRDPNWLEFTPDGKLAVLSNTGSGDVSIVDVAMRKVIRTVKVGKAPKRLTVGLVEGAP</sequence>
<dbReference type="InterPro" id="IPR051200">
    <property type="entry name" value="Host-pathogen_enzymatic-act"/>
</dbReference>
<dbReference type="NCBIfam" id="TIGR02276">
    <property type="entry name" value="beta_rpt_yvtn"/>
    <property type="match status" value="1"/>
</dbReference>
<accession>A0A645FQC9</accession>
<protein>
    <submittedName>
        <fullName evidence="1">Uncharacterized protein</fullName>
    </submittedName>
</protein>
<dbReference type="EMBL" id="VSSQ01063632">
    <property type="protein sequence ID" value="MPN16638.1"/>
    <property type="molecule type" value="Genomic_DNA"/>
</dbReference>
<evidence type="ECO:0000313" key="1">
    <source>
        <dbReference type="EMBL" id="MPN16638.1"/>
    </source>
</evidence>
<name>A0A645FQC9_9ZZZZ</name>
<dbReference type="InterPro" id="IPR011045">
    <property type="entry name" value="N2O_reductase_N"/>
</dbReference>
<dbReference type="InterPro" id="IPR011964">
    <property type="entry name" value="YVTN_b-propeller_repeat"/>
</dbReference>
<dbReference type="SUPFAM" id="SSF50974">
    <property type="entry name" value="Nitrous oxide reductase, N-terminal domain"/>
    <property type="match status" value="1"/>
</dbReference>
<dbReference type="InterPro" id="IPR015943">
    <property type="entry name" value="WD40/YVTN_repeat-like_dom_sf"/>
</dbReference>
<comment type="caution">
    <text evidence="1">The sequence shown here is derived from an EMBL/GenBank/DDBJ whole genome shotgun (WGS) entry which is preliminary data.</text>
</comment>
<dbReference type="PANTHER" id="PTHR47197:SF3">
    <property type="entry name" value="DIHYDRO-HEME D1 DEHYDROGENASE"/>
    <property type="match status" value="1"/>
</dbReference>
<reference evidence="1" key="1">
    <citation type="submission" date="2019-08" db="EMBL/GenBank/DDBJ databases">
        <authorList>
            <person name="Kucharzyk K."/>
            <person name="Murdoch R.W."/>
            <person name="Higgins S."/>
            <person name="Loffler F."/>
        </authorList>
    </citation>
    <scope>NUCLEOTIDE SEQUENCE</scope>
</reference>
<dbReference type="Gene3D" id="2.130.10.10">
    <property type="entry name" value="YVTN repeat-like/Quinoprotein amine dehydrogenase"/>
    <property type="match status" value="2"/>
</dbReference>